<proteinExistence type="predicted"/>
<dbReference type="Proteomes" id="UP000066042">
    <property type="component" value="Chromosome"/>
</dbReference>
<organism evidence="2 3">
    <name type="scientific">Thermococcus barophilus</name>
    <dbReference type="NCBI Taxonomy" id="55802"/>
    <lineage>
        <taxon>Archaea</taxon>
        <taxon>Methanobacteriati</taxon>
        <taxon>Methanobacteriota</taxon>
        <taxon>Thermococci</taxon>
        <taxon>Thermococcales</taxon>
        <taxon>Thermococcaceae</taxon>
        <taxon>Thermococcus</taxon>
    </lineage>
</organism>
<gene>
    <name evidence="2" type="ORF">TBCH5v1_0148</name>
</gene>
<protein>
    <submittedName>
        <fullName evidence="2">Uncharacterized protein</fullName>
    </submittedName>
</protein>
<keyword evidence="1" id="KW-0812">Transmembrane</keyword>
<dbReference type="STRING" id="55802.TBCH5v1_0148"/>
<keyword evidence="1" id="KW-1133">Transmembrane helix</keyword>
<sequence length="88" mass="10066">MMSWNKLGVYAGMFIGSLYFLFLLVYRKRIGREGWLLNIEIALFVLSISIANYMSLRGYTEATVPGALSWAWLIIIALTTLYVVKSEH</sequence>
<evidence type="ECO:0000256" key="1">
    <source>
        <dbReference type="SAM" id="Phobius"/>
    </source>
</evidence>
<feature type="transmembrane region" description="Helical" evidence="1">
    <location>
        <begin position="67"/>
        <end position="84"/>
    </location>
</feature>
<dbReference type="EMBL" id="CP013050">
    <property type="protein sequence ID" value="ALM74127.1"/>
    <property type="molecule type" value="Genomic_DNA"/>
</dbReference>
<evidence type="ECO:0000313" key="3">
    <source>
        <dbReference type="Proteomes" id="UP000066042"/>
    </source>
</evidence>
<dbReference type="AlphaFoldDB" id="A0A0S1X8V0"/>
<dbReference type="PATRIC" id="fig|55802.8.peg.149"/>
<name>A0A0S1X8V0_THEBA</name>
<accession>A0A0S1X8V0</accession>
<reference evidence="2 3" key="1">
    <citation type="journal article" date="2016" name="Genome Announc.">
        <title>Complete genome sequence of the hyperthermophilic and piezophilic archaeon Thermococcus barophilus Ch5, capable of growth at the expense of hydrogenogenesis from carbon monoxide and formate.</title>
        <authorList>
            <person name="Oger P."/>
            <person name="Sokolova T.G."/>
            <person name="Kozhevnikova D.A."/>
            <person name="Taranov E.A."/>
            <person name="Vannier P."/>
            <person name="Lee H.S."/>
            <person name="Kwon K.K."/>
            <person name="Kang S.G."/>
            <person name="Lee J.H."/>
            <person name="Bonch-Osmolovskaya E.A."/>
            <person name="Lebedinsky A.V."/>
        </authorList>
    </citation>
    <scope>NUCLEOTIDE SEQUENCE [LARGE SCALE GENOMIC DNA]</scope>
    <source>
        <strain evidence="3">Ch5</strain>
    </source>
</reference>
<keyword evidence="1" id="KW-0472">Membrane</keyword>
<feature type="transmembrane region" description="Helical" evidence="1">
    <location>
        <begin position="35"/>
        <end position="55"/>
    </location>
</feature>
<feature type="transmembrane region" description="Helical" evidence="1">
    <location>
        <begin position="7"/>
        <end position="26"/>
    </location>
</feature>
<evidence type="ECO:0000313" key="2">
    <source>
        <dbReference type="EMBL" id="ALM74127.1"/>
    </source>
</evidence>